<sequence>MEVTDRIASLEQRVQMQEDEIQLLKSALADVVRRLNISEEQQAMLSRKGPTKARPMIAALPLRSTVNNGTVLPKKGGTLPSPSGSKKDNNSPATKSTVKRTSSSEQVGPNNRKDSGVDSKSNRTRAGSTGSNSSGKKATEKYVNEYVYMLLCPWMRRVTHCKDEGYVKMYLKGRPITMYMPRDLVDTYCLEAKADLPPKKLKLDWVYGYRGRDCRSNLYLLPTGETVYFIASAVVLYNVDEQLQRHYTGHTDDIKCLTVHPDKITIATGQVAGTSSDGKQLAPHVRVWDSVSLNTLHILGTGFFDRALVCLSFSKSVRNGGSWLCVVDDSNDHILSVWDWQREERLAEVKCSNESVFAADFHPTDANIIVTCGKSHLYFWSLEKGSLVKKQGLFEKPKFVLCVTFSENGDAITGDSSGNILVWGKGSNRISLAIQGAHEASVFALCMLRNGTLVSGGKDRKLISWDENYQKIQTVEVPELYGPIRTVAEGRGETVLIGTTKNYVLQGSLDGEFIPITQGHTDELWGLTVHPLKHQFLTCGHDKHVCLWDSASHQPIWTKTLEDAAQSAGFHPSGATVAIGTQMGRWLVLDTESKDLVTVHTDGNEQLSVMRFSPDGNFLAIGSHDNYIYIYAVAENGKKYSRVGKCSGHSSFITHLDWSVDSQYLVSNSGDYEILYWIPSVCKQVVSVETTRDIEWATFTCILGFHVFGKYRIMQIYGIISLYLPLQAPSHIYGGHSSYVTNVNFLNDDSQLISTGGKDMSVMQWRVV</sequence>
<dbReference type="Pfam" id="PF23409">
    <property type="entry name" value="Beta-prop_EML"/>
    <property type="match status" value="1"/>
</dbReference>
<feature type="domain" description="EML-like first beta-propeller" evidence="7">
    <location>
        <begin position="244"/>
        <end position="507"/>
    </location>
</feature>
<keyword evidence="10" id="KW-1185">Reference proteome</keyword>
<keyword evidence="2 5" id="KW-0853">WD repeat</keyword>
<dbReference type="Pfam" id="PF03451">
    <property type="entry name" value="HELP"/>
    <property type="match status" value="1"/>
</dbReference>
<dbReference type="GO" id="GO:0008017">
    <property type="term" value="F:microtubule binding"/>
    <property type="evidence" value="ECO:0007669"/>
    <property type="project" value="TreeGrafter"/>
</dbReference>
<dbReference type="SUPFAM" id="SSF50998">
    <property type="entry name" value="Quinoprotein alcohol dehydrogenase-like"/>
    <property type="match status" value="2"/>
</dbReference>
<feature type="repeat" description="WD" evidence="5">
    <location>
        <begin position="646"/>
        <end position="677"/>
    </location>
</feature>
<dbReference type="InterPro" id="IPR055439">
    <property type="entry name" value="Beta-prop_EML_1st"/>
</dbReference>
<dbReference type="InterPro" id="IPR055442">
    <property type="entry name" value="Beta-prop_EML-like_2nd"/>
</dbReference>
<dbReference type="PANTHER" id="PTHR13720">
    <property type="entry name" value="WD-40 REPEAT PROTEIN"/>
    <property type="match status" value="1"/>
</dbReference>
<feature type="repeat" description="WD" evidence="5">
    <location>
        <begin position="733"/>
        <end position="768"/>
    </location>
</feature>
<accession>A0A673MDN8</accession>
<feature type="compositionally biased region" description="Polar residues" evidence="6">
    <location>
        <begin position="80"/>
        <end position="109"/>
    </location>
</feature>
<evidence type="ECO:0000256" key="1">
    <source>
        <dbReference type="ARBA" id="ARBA00006489"/>
    </source>
</evidence>
<dbReference type="CDD" id="cd21947">
    <property type="entry name" value="TD_EMAP1"/>
    <property type="match status" value="1"/>
</dbReference>
<dbReference type="SMART" id="SM00320">
    <property type="entry name" value="WD40"/>
    <property type="match status" value="8"/>
</dbReference>
<reference evidence="9" key="2">
    <citation type="submission" date="2025-09" db="UniProtKB">
        <authorList>
            <consortium name="Ensembl"/>
        </authorList>
    </citation>
    <scope>IDENTIFICATION</scope>
</reference>
<dbReference type="InterPro" id="IPR015943">
    <property type="entry name" value="WD40/YVTN_repeat-like_dom_sf"/>
</dbReference>
<evidence type="ECO:0000256" key="2">
    <source>
        <dbReference type="ARBA" id="ARBA00022574"/>
    </source>
</evidence>
<keyword evidence="4" id="KW-0677">Repeat</keyword>
<dbReference type="InterPro" id="IPR050630">
    <property type="entry name" value="WD_repeat_EMAP"/>
</dbReference>
<evidence type="ECO:0000256" key="4">
    <source>
        <dbReference type="ARBA" id="ARBA00022737"/>
    </source>
</evidence>
<dbReference type="InterPro" id="IPR001680">
    <property type="entry name" value="WD40_rpt"/>
</dbReference>
<dbReference type="AlphaFoldDB" id="A0A673MDN8"/>
<evidence type="ECO:0000259" key="7">
    <source>
        <dbReference type="Pfam" id="PF23409"/>
    </source>
</evidence>
<evidence type="ECO:0000256" key="3">
    <source>
        <dbReference type="ARBA" id="ARBA00022701"/>
    </source>
</evidence>
<name>A0A673MDN8_9TELE</name>
<evidence type="ECO:0000313" key="9">
    <source>
        <dbReference type="Ensembl" id="ENSSRHP00000088314.1"/>
    </source>
</evidence>
<gene>
    <name evidence="9" type="primary">LOC107733131</name>
</gene>
<evidence type="ECO:0000256" key="6">
    <source>
        <dbReference type="SAM" id="MobiDB-lite"/>
    </source>
</evidence>
<comment type="similarity">
    <text evidence="1">Belongs to the WD repeat EMAP family.</text>
</comment>
<dbReference type="PANTHER" id="PTHR13720:SF22">
    <property type="entry name" value="ECHINODERM MICROTUBULE-ASSOCIATED PROTEIN-LIKE 1"/>
    <property type="match status" value="1"/>
</dbReference>
<proteinExistence type="inferred from homology"/>
<dbReference type="GO" id="GO:0000226">
    <property type="term" value="P:microtubule cytoskeleton organization"/>
    <property type="evidence" value="ECO:0007669"/>
    <property type="project" value="TreeGrafter"/>
</dbReference>
<dbReference type="Pfam" id="PF23414">
    <property type="entry name" value="Beta-prop_EML_2"/>
    <property type="match status" value="1"/>
</dbReference>
<dbReference type="FunFam" id="2.130.10.10:FF:000011">
    <property type="entry name" value="Echinoderm microtubule-associated protein-like 2 isoform 1"/>
    <property type="match status" value="1"/>
</dbReference>
<dbReference type="Pfam" id="PF00400">
    <property type="entry name" value="WD40"/>
    <property type="match status" value="1"/>
</dbReference>
<keyword evidence="3" id="KW-0493">Microtubule</keyword>
<dbReference type="GO" id="GO:0005874">
    <property type="term" value="C:microtubule"/>
    <property type="evidence" value="ECO:0007669"/>
    <property type="project" value="UniProtKB-KW"/>
</dbReference>
<dbReference type="PROSITE" id="PS50294">
    <property type="entry name" value="WD_REPEATS_REGION"/>
    <property type="match status" value="2"/>
</dbReference>
<dbReference type="Ensembl" id="ENSSRHT00000090696.1">
    <property type="protein sequence ID" value="ENSSRHP00000088314.1"/>
    <property type="gene ID" value="ENSSRHG00000039600.1"/>
</dbReference>
<organism evidence="9 10">
    <name type="scientific">Sinocyclocheilus rhinocerous</name>
    <dbReference type="NCBI Taxonomy" id="307959"/>
    <lineage>
        <taxon>Eukaryota</taxon>
        <taxon>Metazoa</taxon>
        <taxon>Chordata</taxon>
        <taxon>Craniata</taxon>
        <taxon>Vertebrata</taxon>
        <taxon>Euteleostomi</taxon>
        <taxon>Actinopterygii</taxon>
        <taxon>Neopterygii</taxon>
        <taxon>Teleostei</taxon>
        <taxon>Ostariophysi</taxon>
        <taxon>Cypriniformes</taxon>
        <taxon>Cyprinidae</taxon>
        <taxon>Cyprininae</taxon>
        <taxon>Sinocyclocheilus</taxon>
    </lineage>
</organism>
<evidence type="ECO:0000259" key="8">
    <source>
        <dbReference type="Pfam" id="PF23414"/>
    </source>
</evidence>
<feature type="region of interest" description="Disordered" evidence="6">
    <location>
        <begin position="59"/>
        <end position="136"/>
    </location>
</feature>
<dbReference type="InterPro" id="IPR011047">
    <property type="entry name" value="Quinoprotein_ADH-like_sf"/>
</dbReference>
<reference evidence="9" key="1">
    <citation type="submission" date="2025-08" db="UniProtKB">
        <authorList>
            <consortium name="Ensembl"/>
        </authorList>
    </citation>
    <scope>IDENTIFICATION</scope>
</reference>
<feature type="compositionally biased region" description="Basic and acidic residues" evidence="6">
    <location>
        <begin position="111"/>
        <end position="121"/>
    </location>
</feature>
<feature type="repeat" description="WD" evidence="5">
    <location>
        <begin position="517"/>
        <end position="558"/>
    </location>
</feature>
<dbReference type="Gene3D" id="2.130.10.10">
    <property type="entry name" value="YVTN repeat-like/Quinoprotein amine dehydrogenase"/>
    <property type="match status" value="3"/>
</dbReference>
<feature type="domain" description="EML-like second beta-propeller" evidence="8">
    <location>
        <begin position="524"/>
        <end position="711"/>
    </location>
</feature>
<dbReference type="PROSITE" id="PS50082">
    <property type="entry name" value="WD_REPEATS_2"/>
    <property type="match status" value="3"/>
</dbReference>
<dbReference type="InterPro" id="IPR005108">
    <property type="entry name" value="HELP"/>
</dbReference>
<dbReference type="GO" id="GO:0072686">
    <property type="term" value="C:mitotic spindle"/>
    <property type="evidence" value="ECO:0007669"/>
    <property type="project" value="TreeGrafter"/>
</dbReference>
<dbReference type="Proteomes" id="UP000472270">
    <property type="component" value="Unassembled WGS sequence"/>
</dbReference>
<evidence type="ECO:0000313" key="10">
    <source>
        <dbReference type="Proteomes" id="UP000472270"/>
    </source>
</evidence>
<feature type="compositionally biased region" description="Polar residues" evidence="6">
    <location>
        <begin position="124"/>
        <end position="136"/>
    </location>
</feature>
<protein>
    <submittedName>
        <fullName evidence="9">Echinoderm microtubule-associated protein-like 1</fullName>
    </submittedName>
</protein>
<evidence type="ECO:0000256" key="5">
    <source>
        <dbReference type="PROSITE-ProRule" id="PRU00221"/>
    </source>
</evidence>